<dbReference type="PaxDb" id="2903-EOD37034"/>
<dbReference type="SUPFAM" id="SSF57756">
    <property type="entry name" value="Retrovirus zinc finger-like domains"/>
    <property type="match status" value="1"/>
</dbReference>
<dbReference type="Proteomes" id="UP000013827">
    <property type="component" value="Unassembled WGS sequence"/>
</dbReference>
<evidence type="ECO:0000313" key="4">
    <source>
        <dbReference type="EnsemblProtists" id="EOD37034"/>
    </source>
</evidence>
<proteinExistence type="predicted"/>
<name>A0A0D3KMP9_EMIH1</name>
<dbReference type="AlphaFoldDB" id="A0A0D3KMP9"/>
<dbReference type="PROSITE" id="PS50158">
    <property type="entry name" value="ZF_CCHC"/>
    <property type="match status" value="1"/>
</dbReference>
<feature type="domain" description="CCHC-type" evidence="3">
    <location>
        <begin position="134"/>
        <end position="148"/>
    </location>
</feature>
<evidence type="ECO:0000313" key="5">
    <source>
        <dbReference type="Proteomes" id="UP000013827"/>
    </source>
</evidence>
<reference evidence="5" key="1">
    <citation type="journal article" date="2013" name="Nature">
        <title>Pan genome of the phytoplankton Emiliania underpins its global distribution.</title>
        <authorList>
            <person name="Read B.A."/>
            <person name="Kegel J."/>
            <person name="Klute M.J."/>
            <person name="Kuo A."/>
            <person name="Lefebvre S.C."/>
            <person name="Maumus F."/>
            <person name="Mayer C."/>
            <person name="Miller J."/>
            <person name="Monier A."/>
            <person name="Salamov A."/>
            <person name="Young J."/>
            <person name="Aguilar M."/>
            <person name="Claverie J.M."/>
            <person name="Frickenhaus S."/>
            <person name="Gonzalez K."/>
            <person name="Herman E.K."/>
            <person name="Lin Y.C."/>
            <person name="Napier J."/>
            <person name="Ogata H."/>
            <person name="Sarno A.F."/>
            <person name="Shmutz J."/>
            <person name="Schroeder D."/>
            <person name="de Vargas C."/>
            <person name="Verret F."/>
            <person name="von Dassow P."/>
            <person name="Valentin K."/>
            <person name="Van de Peer Y."/>
            <person name="Wheeler G."/>
            <person name="Dacks J.B."/>
            <person name="Delwiche C.F."/>
            <person name="Dyhrman S.T."/>
            <person name="Glockner G."/>
            <person name="John U."/>
            <person name="Richards T."/>
            <person name="Worden A.Z."/>
            <person name="Zhang X."/>
            <person name="Grigoriev I.V."/>
            <person name="Allen A.E."/>
            <person name="Bidle K."/>
            <person name="Borodovsky M."/>
            <person name="Bowler C."/>
            <person name="Brownlee C."/>
            <person name="Cock J.M."/>
            <person name="Elias M."/>
            <person name="Gladyshev V.N."/>
            <person name="Groth M."/>
            <person name="Guda C."/>
            <person name="Hadaegh A."/>
            <person name="Iglesias-Rodriguez M.D."/>
            <person name="Jenkins J."/>
            <person name="Jones B.M."/>
            <person name="Lawson T."/>
            <person name="Leese F."/>
            <person name="Lindquist E."/>
            <person name="Lobanov A."/>
            <person name="Lomsadze A."/>
            <person name="Malik S.B."/>
            <person name="Marsh M.E."/>
            <person name="Mackinder L."/>
            <person name="Mock T."/>
            <person name="Mueller-Roeber B."/>
            <person name="Pagarete A."/>
            <person name="Parker M."/>
            <person name="Probert I."/>
            <person name="Quesneville H."/>
            <person name="Raines C."/>
            <person name="Rensing S.A."/>
            <person name="Riano-Pachon D.M."/>
            <person name="Richier S."/>
            <person name="Rokitta S."/>
            <person name="Shiraiwa Y."/>
            <person name="Soanes D.M."/>
            <person name="van der Giezen M."/>
            <person name="Wahlund T.M."/>
            <person name="Williams B."/>
            <person name="Wilson W."/>
            <person name="Wolfe G."/>
            <person name="Wurch L.L."/>
        </authorList>
    </citation>
    <scope>NUCLEOTIDE SEQUENCE</scope>
</reference>
<accession>A0A0D3KMP9</accession>
<keyword evidence="1" id="KW-0863">Zinc-finger</keyword>
<dbReference type="EnsemblProtists" id="EOD37034">
    <property type="protein sequence ID" value="EOD37034"/>
    <property type="gene ID" value="EMIHUDRAFT_226016"/>
</dbReference>
<dbReference type="InterPro" id="IPR036875">
    <property type="entry name" value="Znf_CCHC_sf"/>
</dbReference>
<protein>
    <recommendedName>
        <fullName evidence="3">CCHC-type domain-containing protein</fullName>
    </recommendedName>
</protein>
<dbReference type="InterPro" id="IPR001878">
    <property type="entry name" value="Znf_CCHC"/>
</dbReference>
<dbReference type="GeneID" id="17282304"/>
<keyword evidence="2" id="KW-0175">Coiled coil</keyword>
<dbReference type="HOGENOM" id="CLU_1646904_0_0_1"/>
<evidence type="ECO:0000256" key="1">
    <source>
        <dbReference type="PROSITE-ProRule" id="PRU00047"/>
    </source>
</evidence>
<reference evidence="4" key="2">
    <citation type="submission" date="2024-10" db="UniProtKB">
        <authorList>
            <consortium name="EnsemblProtists"/>
        </authorList>
    </citation>
    <scope>IDENTIFICATION</scope>
</reference>
<dbReference type="SMART" id="SM00343">
    <property type="entry name" value="ZnF_C2HC"/>
    <property type="match status" value="1"/>
</dbReference>
<dbReference type="Pfam" id="PF00098">
    <property type="entry name" value="zf-CCHC"/>
    <property type="match status" value="1"/>
</dbReference>
<keyword evidence="1" id="KW-0479">Metal-binding</keyword>
<dbReference type="Gene3D" id="4.10.60.10">
    <property type="entry name" value="Zinc finger, CCHC-type"/>
    <property type="match status" value="1"/>
</dbReference>
<keyword evidence="1" id="KW-0862">Zinc</keyword>
<organism evidence="4 5">
    <name type="scientific">Emiliania huxleyi (strain CCMP1516)</name>
    <dbReference type="NCBI Taxonomy" id="280463"/>
    <lineage>
        <taxon>Eukaryota</taxon>
        <taxon>Haptista</taxon>
        <taxon>Haptophyta</taxon>
        <taxon>Prymnesiophyceae</taxon>
        <taxon>Isochrysidales</taxon>
        <taxon>Noelaerhabdaceae</taxon>
        <taxon>Emiliania</taxon>
    </lineage>
</organism>
<dbReference type="GO" id="GO:0008270">
    <property type="term" value="F:zinc ion binding"/>
    <property type="evidence" value="ECO:0007669"/>
    <property type="project" value="UniProtKB-KW"/>
</dbReference>
<dbReference type="GO" id="GO:0003676">
    <property type="term" value="F:nucleic acid binding"/>
    <property type="evidence" value="ECO:0007669"/>
    <property type="project" value="InterPro"/>
</dbReference>
<dbReference type="KEGG" id="ehx:EMIHUDRAFT_226016"/>
<sequence length="161" mass="17635">MAGDRASRARVAAQPLEHACFPPMREDAGAARDASAVEAEAKGLLEQLLHAYHCLEANPHLHSLLYPGRGLPELPLDRILRDDVYREHERSVESFKKELAELAKRVTKAEAAAAEAQRAAEEAKRSGKSGAKTCFWCGEEGHVKPDCPVFKADLPKVKKGN</sequence>
<feature type="coiled-coil region" evidence="2">
    <location>
        <begin position="85"/>
        <end position="126"/>
    </location>
</feature>
<evidence type="ECO:0000259" key="3">
    <source>
        <dbReference type="PROSITE" id="PS50158"/>
    </source>
</evidence>
<dbReference type="RefSeq" id="XP_005789463.1">
    <property type="nucleotide sequence ID" value="XM_005789406.1"/>
</dbReference>
<evidence type="ECO:0000256" key="2">
    <source>
        <dbReference type="SAM" id="Coils"/>
    </source>
</evidence>
<keyword evidence="5" id="KW-1185">Reference proteome</keyword>